<feature type="transmembrane region" description="Helical" evidence="1">
    <location>
        <begin position="12"/>
        <end position="33"/>
    </location>
</feature>
<dbReference type="Pfam" id="PF14023">
    <property type="entry name" value="Bestrophin-like"/>
    <property type="match status" value="1"/>
</dbReference>
<feature type="transmembrane region" description="Helical" evidence="1">
    <location>
        <begin position="217"/>
        <end position="235"/>
    </location>
</feature>
<protein>
    <recommendedName>
        <fullName evidence="4">DUF4239 domain-containing protein</fullName>
    </recommendedName>
</protein>
<dbReference type="RefSeq" id="WP_378016726.1">
    <property type="nucleotide sequence ID" value="NZ_JBHSKT010000003.1"/>
</dbReference>
<keyword evidence="1" id="KW-1133">Transmembrane helix</keyword>
<dbReference type="EMBL" id="JBHSKT010000003">
    <property type="protein sequence ID" value="MFC5270355.1"/>
    <property type="molecule type" value="Genomic_DNA"/>
</dbReference>
<accession>A0ABW0EAQ6</accession>
<keyword evidence="1" id="KW-0812">Transmembrane</keyword>
<keyword evidence="3" id="KW-1185">Reference proteome</keyword>
<name>A0ABW0EAQ6_9BACT</name>
<evidence type="ECO:0000313" key="2">
    <source>
        <dbReference type="EMBL" id="MFC5270355.1"/>
    </source>
</evidence>
<dbReference type="InterPro" id="IPR025333">
    <property type="entry name" value="DUF4239"/>
</dbReference>
<proteinExistence type="predicted"/>
<evidence type="ECO:0008006" key="4">
    <source>
        <dbReference type="Google" id="ProtNLM"/>
    </source>
</evidence>
<gene>
    <name evidence="2" type="ORF">ACFPIB_07035</name>
</gene>
<feature type="transmembrane region" description="Helical" evidence="1">
    <location>
        <begin position="53"/>
        <end position="72"/>
    </location>
</feature>
<sequence>MDVAKLITSLPSWVLFGLIVAFCILCAEAGAWLGQYRVNKGIKEPEAPVGTAVGAMLGLLAFMLAFTFSFTADRFGSRKELAIRHANAISTCYVRASMIPEKQKMVIRENLKKYIAISFSITNAPPEKVAGLVAQLEKLQLVIWRQTASLKNEDMDSELRTYFCASVNDLMEVARERKTVSLVFNIPSMLWTSLLFLTAVSMFAIGYQTGNYGKRRILDLPLLATGFALVVVLIADMDSSRTNGLRVSLQPLKDVQKMMQEDIP</sequence>
<comment type="caution">
    <text evidence="2">The sequence shown here is derived from an EMBL/GenBank/DDBJ whole genome shotgun (WGS) entry which is preliminary data.</text>
</comment>
<keyword evidence="1" id="KW-0472">Membrane</keyword>
<feature type="transmembrane region" description="Helical" evidence="1">
    <location>
        <begin position="182"/>
        <end position="205"/>
    </location>
</feature>
<organism evidence="2 3">
    <name type="scientific">Adhaeribacter terreus</name>
    <dbReference type="NCBI Taxonomy" id="529703"/>
    <lineage>
        <taxon>Bacteria</taxon>
        <taxon>Pseudomonadati</taxon>
        <taxon>Bacteroidota</taxon>
        <taxon>Cytophagia</taxon>
        <taxon>Cytophagales</taxon>
        <taxon>Hymenobacteraceae</taxon>
        <taxon>Adhaeribacter</taxon>
    </lineage>
</organism>
<evidence type="ECO:0000313" key="3">
    <source>
        <dbReference type="Proteomes" id="UP001596161"/>
    </source>
</evidence>
<evidence type="ECO:0000256" key="1">
    <source>
        <dbReference type="SAM" id="Phobius"/>
    </source>
</evidence>
<reference evidence="3" key="1">
    <citation type="journal article" date="2019" name="Int. J. Syst. Evol. Microbiol.">
        <title>The Global Catalogue of Microorganisms (GCM) 10K type strain sequencing project: providing services to taxonomists for standard genome sequencing and annotation.</title>
        <authorList>
            <consortium name="The Broad Institute Genomics Platform"/>
            <consortium name="The Broad Institute Genome Sequencing Center for Infectious Disease"/>
            <person name="Wu L."/>
            <person name="Ma J."/>
        </authorList>
    </citation>
    <scope>NUCLEOTIDE SEQUENCE [LARGE SCALE GENOMIC DNA]</scope>
    <source>
        <strain evidence="3">KACC 12602</strain>
    </source>
</reference>
<dbReference type="Proteomes" id="UP001596161">
    <property type="component" value="Unassembled WGS sequence"/>
</dbReference>